<proteinExistence type="predicted"/>
<comment type="caution">
    <text evidence="1">The sequence shown here is derived from an EMBL/GenBank/DDBJ whole genome shotgun (WGS) entry which is preliminary data.</text>
</comment>
<dbReference type="Proteomes" id="UP001324427">
    <property type="component" value="Unassembled WGS sequence"/>
</dbReference>
<name>A0AAV9JXI8_9PEZI</name>
<dbReference type="AlphaFoldDB" id="A0AAV9JXI8"/>
<organism evidence="1 2">
    <name type="scientific">Oleoguttula mirabilis</name>
    <dbReference type="NCBI Taxonomy" id="1507867"/>
    <lineage>
        <taxon>Eukaryota</taxon>
        <taxon>Fungi</taxon>
        <taxon>Dikarya</taxon>
        <taxon>Ascomycota</taxon>
        <taxon>Pezizomycotina</taxon>
        <taxon>Dothideomycetes</taxon>
        <taxon>Dothideomycetidae</taxon>
        <taxon>Mycosphaerellales</taxon>
        <taxon>Teratosphaeriaceae</taxon>
        <taxon>Oleoguttula</taxon>
    </lineage>
</organism>
<accession>A0AAV9JXI8</accession>
<reference evidence="1 2" key="1">
    <citation type="submission" date="2021-11" db="EMBL/GenBank/DDBJ databases">
        <title>Black yeast isolated from Biological Soil Crust.</title>
        <authorList>
            <person name="Kurbessoian T."/>
        </authorList>
    </citation>
    <scope>NUCLEOTIDE SEQUENCE [LARGE SCALE GENOMIC DNA]</scope>
    <source>
        <strain evidence="1 2">CCFEE 5522</strain>
    </source>
</reference>
<gene>
    <name evidence="1" type="ORF">LTR36_000077</name>
</gene>
<sequence>MSVLFRYHRLAVGIREKDCTLVWYQPIVNDDGEVQEADGTAEIDLFRFVVGEPGYREPMEGEIAWFPWYDPDRFPSKKKQERLRLQKQFLNDAYKYCNAKDAAVVRELETELDYPEYRRWDAWFEEAKK</sequence>
<dbReference type="EMBL" id="JAVFHQ010000001">
    <property type="protein sequence ID" value="KAK4550498.1"/>
    <property type="molecule type" value="Genomic_DNA"/>
</dbReference>
<evidence type="ECO:0000313" key="1">
    <source>
        <dbReference type="EMBL" id="KAK4550498.1"/>
    </source>
</evidence>
<evidence type="ECO:0000313" key="2">
    <source>
        <dbReference type="Proteomes" id="UP001324427"/>
    </source>
</evidence>
<protein>
    <submittedName>
        <fullName evidence="1">Uncharacterized protein</fullName>
    </submittedName>
</protein>
<keyword evidence="2" id="KW-1185">Reference proteome</keyword>